<dbReference type="AlphaFoldDB" id="A0A1F8G9Z4"/>
<dbReference type="Proteomes" id="UP000178227">
    <property type="component" value="Unassembled WGS sequence"/>
</dbReference>
<dbReference type="SUPFAM" id="SSF53756">
    <property type="entry name" value="UDP-Glycosyltransferase/glycogen phosphorylase"/>
    <property type="match status" value="1"/>
</dbReference>
<feature type="domain" description="Glycosyltransferase subfamily 4-like N-terminal" evidence="2">
    <location>
        <begin position="18"/>
        <end position="184"/>
    </location>
</feature>
<name>A0A1F8G9Z4_9BACT</name>
<evidence type="ECO:0000259" key="2">
    <source>
        <dbReference type="Pfam" id="PF13439"/>
    </source>
</evidence>
<reference evidence="3 4" key="1">
    <citation type="journal article" date="2016" name="Nat. Commun.">
        <title>Thousands of microbial genomes shed light on interconnected biogeochemical processes in an aquifer system.</title>
        <authorList>
            <person name="Anantharaman K."/>
            <person name="Brown C.T."/>
            <person name="Hug L.A."/>
            <person name="Sharon I."/>
            <person name="Castelle C.J."/>
            <person name="Probst A.J."/>
            <person name="Thomas B.C."/>
            <person name="Singh A."/>
            <person name="Wilkins M.J."/>
            <person name="Karaoz U."/>
            <person name="Brodie E.L."/>
            <person name="Williams K.H."/>
            <person name="Hubbard S.S."/>
            <person name="Banfield J.F."/>
        </authorList>
    </citation>
    <scope>NUCLEOTIDE SEQUENCE [LARGE SCALE GENOMIC DNA]</scope>
</reference>
<dbReference type="PANTHER" id="PTHR45947">
    <property type="entry name" value="SULFOQUINOVOSYL TRANSFERASE SQD2"/>
    <property type="match status" value="1"/>
</dbReference>
<dbReference type="Pfam" id="PF13439">
    <property type="entry name" value="Glyco_transf_4"/>
    <property type="match status" value="1"/>
</dbReference>
<dbReference type="PANTHER" id="PTHR45947:SF14">
    <property type="entry name" value="SLL1723 PROTEIN"/>
    <property type="match status" value="1"/>
</dbReference>
<sequence>MLEKTRVLILTTAYLPQIGGSELAIKNTTDRLPEIKFDLITSQLSKDVPEYERIGDVNVYRVGEIMGLSSFLLPKNFFPISVFLKAVKLIRKQGHYDVIHAYQASQAAGGGWLLKWVYPKTPFLLTIQEGKDLNRQPWLMRFLRHFIFRKADVITVISNYLAQYVRSQNSKVPISIIPNGVDVSKFKPEGEHNSKVIITSSRLVKKNGIGDLVDAIAVVKKEVPDIKLLVVGSGEQAKELKTKSSLLGLENNIEFIGEVPNDLLPQYLAKASIFVRPSLSEGLGIAFLEAMAAGLPVVATPVGGIPDFLKDGETGLFCKVGDPEDIAEKINTILSDDNLRNRLITNGRKLVEAKYTWDKISDKFRELYLEASNNEQ</sequence>
<accession>A0A1F8G9Z4</accession>
<organism evidence="3 4">
    <name type="scientific">Candidatus Yanofskybacteria bacterium RIFCSPLOWO2_01_FULL_42_49</name>
    <dbReference type="NCBI Taxonomy" id="1802694"/>
    <lineage>
        <taxon>Bacteria</taxon>
        <taxon>Candidatus Yanofskyibacteriota</taxon>
    </lineage>
</organism>
<feature type="domain" description="Glycosyl transferase family 1" evidence="1">
    <location>
        <begin position="186"/>
        <end position="349"/>
    </location>
</feature>
<dbReference type="GO" id="GO:0016757">
    <property type="term" value="F:glycosyltransferase activity"/>
    <property type="evidence" value="ECO:0007669"/>
    <property type="project" value="InterPro"/>
</dbReference>
<dbReference type="InterPro" id="IPR001296">
    <property type="entry name" value="Glyco_trans_1"/>
</dbReference>
<evidence type="ECO:0000313" key="3">
    <source>
        <dbReference type="EMBL" id="OGN22192.1"/>
    </source>
</evidence>
<dbReference type="CDD" id="cd03801">
    <property type="entry name" value="GT4_PimA-like"/>
    <property type="match status" value="1"/>
</dbReference>
<evidence type="ECO:0008006" key="5">
    <source>
        <dbReference type="Google" id="ProtNLM"/>
    </source>
</evidence>
<dbReference type="EMBL" id="MGKI01000014">
    <property type="protein sequence ID" value="OGN22192.1"/>
    <property type="molecule type" value="Genomic_DNA"/>
</dbReference>
<dbReference type="Gene3D" id="3.40.50.2000">
    <property type="entry name" value="Glycogen Phosphorylase B"/>
    <property type="match status" value="2"/>
</dbReference>
<proteinExistence type="predicted"/>
<comment type="caution">
    <text evidence="3">The sequence shown here is derived from an EMBL/GenBank/DDBJ whole genome shotgun (WGS) entry which is preliminary data.</text>
</comment>
<dbReference type="InterPro" id="IPR028098">
    <property type="entry name" value="Glyco_trans_4-like_N"/>
</dbReference>
<gene>
    <name evidence="3" type="ORF">A2918_03465</name>
</gene>
<dbReference type="STRING" id="1802694.A2918_03465"/>
<protein>
    <recommendedName>
        <fullName evidence="5">Glycosyl transferase family 1 domain-containing protein</fullName>
    </recommendedName>
</protein>
<dbReference type="Pfam" id="PF00534">
    <property type="entry name" value="Glycos_transf_1"/>
    <property type="match status" value="1"/>
</dbReference>
<evidence type="ECO:0000259" key="1">
    <source>
        <dbReference type="Pfam" id="PF00534"/>
    </source>
</evidence>
<evidence type="ECO:0000313" key="4">
    <source>
        <dbReference type="Proteomes" id="UP000178227"/>
    </source>
</evidence>
<dbReference type="InterPro" id="IPR050194">
    <property type="entry name" value="Glycosyltransferase_grp1"/>
</dbReference>